<proteinExistence type="predicted"/>
<dbReference type="SUPFAM" id="SSF46689">
    <property type="entry name" value="Homeodomain-like"/>
    <property type="match status" value="1"/>
</dbReference>
<dbReference type="InterPro" id="IPR023772">
    <property type="entry name" value="DNA-bd_HTH_TetR-type_CS"/>
</dbReference>
<evidence type="ECO:0000256" key="1">
    <source>
        <dbReference type="ARBA" id="ARBA00023015"/>
    </source>
</evidence>
<protein>
    <recommendedName>
        <fullName evidence="5">HTH tetR-type domain-containing protein</fullName>
    </recommendedName>
</protein>
<dbReference type="STRING" id="1150600.ADIARSV_1368"/>
<feature type="DNA-binding region" description="H-T-H motif" evidence="4">
    <location>
        <begin position="27"/>
        <end position="46"/>
    </location>
</feature>
<evidence type="ECO:0000313" key="7">
    <source>
        <dbReference type="Proteomes" id="UP000014174"/>
    </source>
</evidence>
<evidence type="ECO:0000259" key="5">
    <source>
        <dbReference type="PROSITE" id="PS50977"/>
    </source>
</evidence>
<reference evidence="6 7" key="1">
    <citation type="journal article" date="2013" name="Genome Announc.">
        <title>Draft Genome Sequence of Arcticibacter svalbardensis Strain MN12-7T, a Member of the Family Sphingobacteriaceae Isolated from an Arctic Soil Sample.</title>
        <authorList>
            <person name="Shivaji S."/>
            <person name="Ara S."/>
            <person name="Prasad S."/>
            <person name="Manasa B.P."/>
            <person name="Begum Z."/>
            <person name="Singh A."/>
            <person name="Kumar Pinnaka A."/>
        </authorList>
    </citation>
    <scope>NUCLEOTIDE SEQUENCE [LARGE SCALE GENOMIC DNA]</scope>
    <source>
        <strain evidence="6 7">MN12-7</strain>
    </source>
</reference>
<feature type="domain" description="HTH tetR-type" evidence="5">
    <location>
        <begin position="4"/>
        <end position="64"/>
    </location>
</feature>
<dbReference type="Gene3D" id="1.10.357.10">
    <property type="entry name" value="Tetracycline Repressor, domain 2"/>
    <property type="match status" value="1"/>
</dbReference>
<dbReference type="PANTHER" id="PTHR43479">
    <property type="entry name" value="ACREF/ENVCD OPERON REPRESSOR-RELATED"/>
    <property type="match status" value="1"/>
</dbReference>
<organism evidence="6 7">
    <name type="scientific">Arcticibacter svalbardensis MN12-7</name>
    <dbReference type="NCBI Taxonomy" id="1150600"/>
    <lineage>
        <taxon>Bacteria</taxon>
        <taxon>Pseudomonadati</taxon>
        <taxon>Bacteroidota</taxon>
        <taxon>Sphingobacteriia</taxon>
        <taxon>Sphingobacteriales</taxon>
        <taxon>Sphingobacteriaceae</taxon>
        <taxon>Arcticibacter</taxon>
    </lineage>
</organism>
<dbReference type="eggNOG" id="COG1309">
    <property type="taxonomic scope" value="Bacteria"/>
</dbReference>
<dbReference type="PROSITE" id="PS01081">
    <property type="entry name" value="HTH_TETR_1"/>
    <property type="match status" value="1"/>
</dbReference>
<dbReference type="EMBL" id="AQPN01000050">
    <property type="protein sequence ID" value="EOR95452.1"/>
    <property type="molecule type" value="Genomic_DNA"/>
</dbReference>
<keyword evidence="2 4" id="KW-0238">DNA-binding</keyword>
<dbReference type="Proteomes" id="UP000014174">
    <property type="component" value="Unassembled WGS sequence"/>
</dbReference>
<keyword evidence="3" id="KW-0804">Transcription</keyword>
<dbReference type="FunFam" id="1.10.10.60:FF:000141">
    <property type="entry name" value="TetR family transcriptional regulator"/>
    <property type="match status" value="1"/>
</dbReference>
<keyword evidence="7" id="KW-1185">Reference proteome</keyword>
<sequence length="195" mass="22555">MEIDNVKENIIEAAQELFRKYGYYKTSVNEIAKKAKVAKATIYKYFESKEVLLHYILMDYIHDSVAEMISSEYNVNDMEDYLSKLIFKTCRITYIICNEFIGWDFIRESANSQGLLKLLSDDLEILLIKTFQETIPIKNNESLTGGVRFLIKASKSIVFSYAFTSVSDSDVRKNFVSFQKEILPYLVKAAIRETA</sequence>
<dbReference type="InterPro" id="IPR009057">
    <property type="entry name" value="Homeodomain-like_sf"/>
</dbReference>
<gene>
    <name evidence="6" type="ORF">ADIARSV_1368</name>
</gene>
<dbReference type="PATRIC" id="fig|1150600.3.peg.1345"/>
<dbReference type="RefSeq" id="WP_016194609.1">
    <property type="nucleotide sequence ID" value="NZ_AQPN01000050.1"/>
</dbReference>
<evidence type="ECO:0000256" key="4">
    <source>
        <dbReference type="PROSITE-ProRule" id="PRU00335"/>
    </source>
</evidence>
<dbReference type="InterPro" id="IPR001647">
    <property type="entry name" value="HTH_TetR"/>
</dbReference>
<dbReference type="GO" id="GO:0003677">
    <property type="term" value="F:DNA binding"/>
    <property type="evidence" value="ECO:0007669"/>
    <property type="project" value="UniProtKB-UniRule"/>
</dbReference>
<evidence type="ECO:0000256" key="2">
    <source>
        <dbReference type="ARBA" id="ARBA00023125"/>
    </source>
</evidence>
<dbReference type="PROSITE" id="PS50977">
    <property type="entry name" value="HTH_TETR_2"/>
    <property type="match status" value="1"/>
</dbReference>
<dbReference type="OrthoDB" id="9787680at2"/>
<dbReference type="Pfam" id="PF00440">
    <property type="entry name" value="TetR_N"/>
    <property type="match status" value="1"/>
</dbReference>
<accession>R9GUB7</accession>
<dbReference type="PANTHER" id="PTHR43479:SF11">
    <property type="entry name" value="ACREF_ENVCD OPERON REPRESSOR-RELATED"/>
    <property type="match status" value="1"/>
</dbReference>
<name>R9GUB7_9SPHI</name>
<dbReference type="PRINTS" id="PR00455">
    <property type="entry name" value="HTHTETR"/>
</dbReference>
<evidence type="ECO:0000256" key="3">
    <source>
        <dbReference type="ARBA" id="ARBA00023163"/>
    </source>
</evidence>
<dbReference type="InterPro" id="IPR050624">
    <property type="entry name" value="HTH-type_Tx_Regulator"/>
</dbReference>
<evidence type="ECO:0000313" key="6">
    <source>
        <dbReference type="EMBL" id="EOR95452.1"/>
    </source>
</evidence>
<comment type="caution">
    <text evidence="6">The sequence shown here is derived from an EMBL/GenBank/DDBJ whole genome shotgun (WGS) entry which is preliminary data.</text>
</comment>
<dbReference type="AlphaFoldDB" id="R9GUB7"/>
<keyword evidence="1" id="KW-0805">Transcription regulation</keyword>